<dbReference type="EMBL" id="VJZA01000008">
    <property type="protein sequence ID" value="TVT24122.1"/>
    <property type="molecule type" value="Genomic_DNA"/>
</dbReference>
<protein>
    <submittedName>
        <fullName evidence="3">MCE family protein</fullName>
    </submittedName>
</protein>
<dbReference type="GO" id="GO:0005548">
    <property type="term" value="F:phospholipid transporter activity"/>
    <property type="evidence" value="ECO:0007669"/>
    <property type="project" value="TreeGrafter"/>
</dbReference>
<accession>A0A558AIN1</accession>
<proteinExistence type="predicted"/>
<feature type="domain" description="Mce/MlaD" evidence="2">
    <location>
        <begin position="33"/>
        <end position="109"/>
    </location>
</feature>
<keyword evidence="4" id="KW-1185">Reference proteome</keyword>
<dbReference type="Pfam" id="PF02470">
    <property type="entry name" value="MlaD"/>
    <property type="match status" value="1"/>
</dbReference>
<dbReference type="InterPro" id="IPR003399">
    <property type="entry name" value="Mce/MlaD"/>
</dbReference>
<evidence type="ECO:0000313" key="4">
    <source>
        <dbReference type="Proteomes" id="UP000318578"/>
    </source>
</evidence>
<dbReference type="PANTHER" id="PTHR33371:SF4">
    <property type="entry name" value="INTERMEMBRANE PHOSPHOLIPID TRANSPORT SYSTEM BINDING PROTEIN MLAD"/>
    <property type="match status" value="1"/>
</dbReference>
<evidence type="ECO:0000313" key="3">
    <source>
        <dbReference type="EMBL" id="TVT24122.1"/>
    </source>
</evidence>
<comment type="caution">
    <text evidence="3">The sequence shown here is derived from an EMBL/GenBank/DDBJ whole genome shotgun (WGS) entry which is preliminary data.</text>
</comment>
<evidence type="ECO:0000256" key="1">
    <source>
        <dbReference type="SAM" id="MobiDB-lite"/>
    </source>
</evidence>
<dbReference type="PANTHER" id="PTHR33371">
    <property type="entry name" value="INTERMEMBRANE PHOSPHOLIPID TRANSPORT SYSTEM BINDING PROTEIN MLAD-RELATED"/>
    <property type="match status" value="1"/>
</dbReference>
<dbReference type="InterPro" id="IPR052336">
    <property type="entry name" value="MlaD_Phospholipid_Transporter"/>
</dbReference>
<gene>
    <name evidence="3" type="ORF">FNH06_07965</name>
</gene>
<dbReference type="Proteomes" id="UP000318578">
    <property type="component" value="Unassembled WGS sequence"/>
</dbReference>
<reference evidence="3 4" key="1">
    <citation type="submission" date="2019-07" db="EMBL/GenBank/DDBJ databases">
        <title>New species of Amycolatopsis and Streptomyces.</title>
        <authorList>
            <person name="Duangmal K."/>
            <person name="Teo W.F.A."/>
            <person name="Lipun K."/>
        </authorList>
    </citation>
    <scope>NUCLEOTIDE SEQUENCE [LARGE SCALE GENOMIC DNA]</scope>
    <source>
        <strain evidence="3 4">JCM 30562</strain>
    </source>
</reference>
<sequence>MRGKKTVLVTGVIVAALATTASLLLWGDGWADSYRVRVVMASAVGVQAGTPVQIGGVEAGKVDGVGVKDGKAVVTLDIDADRAPLPSGTRSSVEWRSVLGEHFVALTPGPANGPALPNGSLIDGGTEQVTVENLLESLDTPTRDHLRSLLPNLQTVLSGREQDLNATLKSAGPTVEALSSVMQAVGQDGPAIRELVTRLHELTSTLAGRQNDLSGVVRDLGTVTADTVSRQQQLADALRELPPTLDSARSTLDKVPAASDAVVPLLTDLAPATSQLPGVAANLSPLLHDLQPTVADLRPTLDAASRLLDVAPGLLDGLHATVPGVTQAVRSLAPAVAFLRPYTPEAMGFISNWGNVFSQLDARGHLANVLVTAGQTSLDNNPPVVTPGMSADTQSAPGTNVGQPWTDATGSQPR</sequence>
<feature type="compositionally biased region" description="Polar residues" evidence="1">
    <location>
        <begin position="391"/>
        <end position="414"/>
    </location>
</feature>
<dbReference type="OrthoDB" id="5241082at2"/>
<organism evidence="3 4">
    <name type="scientific">Amycolatopsis acidiphila</name>
    <dbReference type="NCBI Taxonomy" id="715473"/>
    <lineage>
        <taxon>Bacteria</taxon>
        <taxon>Bacillati</taxon>
        <taxon>Actinomycetota</taxon>
        <taxon>Actinomycetes</taxon>
        <taxon>Pseudonocardiales</taxon>
        <taxon>Pseudonocardiaceae</taxon>
        <taxon>Amycolatopsis</taxon>
    </lineage>
</organism>
<dbReference type="AlphaFoldDB" id="A0A558AIN1"/>
<feature type="region of interest" description="Disordered" evidence="1">
    <location>
        <begin position="378"/>
        <end position="414"/>
    </location>
</feature>
<evidence type="ECO:0000259" key="2">
    <source>
        <dbReference type="Pfam" id="PF02470"/>
    </source>
</evidence>
<dbReference type="GO" id="GO:0005543">
    <property type="term" value="F:phospholipid binding"/>
    <property type="evidence" value="ECO:0007669"/>
    <property type="project" value="TreeGrafter"/>
</dbReference>
<name>A0A558AIN1_9PSEU</name>